<dbReference type="CDD" id="cd00167">
    <property type="entry name" value="SANT"/>
    <property type="match status" value="1"/>
</dbReference>
<evidence type="ECO:0000313" key="3">
    <source>
        <dbReference type="Proteomes" id="UP001147733"/>
    </source>
</evidence>
<protein>
    <recommendedName>
        <fullName evidence="4">Myb-like domain-containing protein</fullName>
    </recommendedName>
</protein>
<sequence length="143" mass="16656">MSIDGINASASIIERRLGRWSSQDERHLLQLRDSRKLSWSQISAYFPGRSKGAIQQHYSLMRFRTSKRSSSKENDPKSSRHQPHSSSNIRKSRRLTRFRQDKDKDSNMERSQRYSTRSVTDSLRKNAARPSVIDPRLYTDGEA</sequence>
<dbReference type="Pfam" id="PF13921">
    <property type="entry name" value="Myb_DNA-bind_6"/>
    <property type="match status" value="1"/>
</dbReference>
<dbReference type="SUPFAM" id="SSF46689">
    <property type="entry name" value="Homeodomain-like"/>
    <property type="match status" value="1"/>
</dbReference>
<reference evidence="2" key="2">
    <citation type="journal article" date="2023" name="IMA Fungus">
        <title>Comparative genomic study of the Penicillium genus elucidates a diverse pangenome and 15 lateral gene transfer events.</title>
        <authorList>
            <person name="Petersen C."/>
            <person name="Sorensen T."/>
            <person name="Nielsen M.R."/>
            <person name="Sondergaard T.E."/>
            <person name="Sorensen J.L."/>
            <person name="Fitzpatrick D.A."/>
            <person name="Frisvad J.C."/>
            <person name="Nielsen K.L."/>
        </authorList>
    </citation>
    <scope>NUCLEOTIDE SEQUENCE</scope>
    <source>
        <strain evidence="2">IBT 23319</strain>
    </source>
</reference>
<dbReference type="AlphaFoldDB" id="A0A9W9TTS5"/>
<proteinExistence type="predicted"/>
<organism evidence="2 3">
    <name type="scientific">Penicillium citrinum</name>
    <dbReference type="NCBI Taxonomy" id="5077"/>
    <lineage>
        <taxon>Eukaryota</taxon>
        <taxon>Fungi</taxon>
        <taxon>Dikarya</taxon>
        <taxon>Ascomycota</taxon>
        <taxon>Pezizomycotina</taxon>
        <taxon>Eurotiomycetes</taxon>
        <taxon>Eurotiomycetidae</taxon>
        <taxon>Eurotiales</taxon>
        <taxon>Aspergillaceae</taxon>
        <taxon>Penicillium</taxon>
    </lineage>
</organism>
<dbReference type="InterPro" id="IPR009057">
    <property type="entry name" value="Homeodomain-like_sf"/>
</dbReference>
<feature type="compositionally biased region" description="Basic and acidic residues" evidence="1">
    <location>
        <begin position="98"/>
        <end position="112"/>
    </location>
</feature>
<name>A0A9W9TTS5_PENCI</name>
<dbReference type="GeneID" id="81380091"/>
<evidence type="ECO:0000313" key="2">
    <source>
        <dbReference type="EMBL" id="KAJ5240413.1"/>
    </source>
</evidence>
<comment type="caution">
    <text evidence="2">The sequence shown here is derived from an EMBL/GenBank/DDBJ whole genome shotgun (WGS) entry which is preliminary data.</text>
</comment>
<evidence type="ECO:0000256" key="1">
    <source>
        <dbReference type="SAM" id="MobiDB-lite"/>
    </source>
</evidence>
<accession>A0A9W9TTS5</accession>
<gene>
    <name evidence="2" type="ORF">N7469_002004</name>
</gene>
<evidence type="ECO:0008006" key="4">
    <source>
        <dbReference type="Google" id="ProtNLM"/>
    </source>
</evidence>
<reference evidence="2" key="1">
    <citation type="submission" date="2022-11" db="EMBL/GenBank/DDBJ databases">
        <authorList>
            <person name="Petersen C."/>
        </authorList>
    </citation>
    <scope>NUCLEOTIDE SEQUENCE</scope>
    <source>
        <strain evidence="2">IBT 23319</strain>
    </source>
</reference>
<dbReference type="EMBL" id="JAPQKT010000002">
    <property type="protein sequence ID" value="KAJ5240413.1"/>
    <property type="molecule type" value="Genomic_DNA"/>
</dbReference>
<dbReference type="RefSeq" id="XP_056503418.1">
    <property type="nucleotide sequence ID" value="XM_056640924.1"/>
</dbReference>
<dbReference type="Proteomes" id="UP001147733">
    <property type="component" value="Unassembled WGS sequence"/>
</dbReference>
<keyword evidence="3" id="KW-1185">Reference proteome</keyword>
<dbReference type="InterPro" id="IPR001005">
    <property type="entry name" value="SANT/Myb"/>
</dbReference>
<dbReference type="OrthoDB" id="4355514at2759"/>
<dbReference type="Gene3D" id="1.10.10.60">
    <property type="entry name" value="Homeodomain-like"/>
    <property type="match status" value="1"/>
</dbReference>
<feature type="region of interest" description="Disordered" evidence="1">
    <location>
        <begin position="63"/>
        <end position="143"/>
    </location>
</feature>